<dbReference type="PROSITE" id="PS51318">
    <property type="entry name" value="TAT"/>
    <property type="match status" value="1"/>
</dbReference>
<dbReference type="GO" id="GO:0016853">
    <property type="term" value="F:isomerase activity"/>
    <property type="evidence" value="ECO:0007669"/>
    <property type="project" value="UniProtKB-KW"/>
</dbReference>
<organism evidence="3 4">
    <name type="scientific">Streptomyces acidicola</name>
    <dbReference type="NCBI Taxonomy" id="2596892"/>
    <lineage>
        <taxon>Bacteria</taxon>
        <taxon>Bacillati</taxon>
        <taxon>Actinomycetota</taxon>
        <taxon>Actinomycetes</taxon>
        <taxon>Kitasatosporales</taxon>
        <taxon>Streptomycetaceae</taxon>
        <taxon>Streptomyces</taxon>
    </lineage>
</organism>
<dbReference type="PANTHER" id="PTHR12110:SF41">
    <property type="entry name" value="INOSOSE DEHYDRATASE"/>
    <property type="match status" value="1"/>
</dbReference>
<dbReference type="PANTHER" id="PTHR12110">
    <property type="entry name" value="HYDROXYPYRUVATE ISOMERASE"/>
    <property type="match status" value="1"/>
</dbReference>
<evidence type="ECO:0000259" key="2">
    <source>
        <dbReference type="Pfam" id="PF01261"/>
    </source>
</evidence>
<protein>
    <submittedName>
        <fullName evidence="3">Sugar phosphate isomerase/epimerase</fullName>
    </submittedName>
</protein>
<dbReference type="RefSeq" id="WP_152866676.1">
    <property type="nucleotide sequence ID" value="NZ_VMNX01000137.1"/>
</dbReference>
<dbReference type="SUPFAM" id="SSF51658">
    <property type="entry name" value="Xylose isomerase-like"/>
    <property type="match status" value="1"/>
</dbReference>
<accession>A0A5N8WZG1</accession>
<dbReference type="InterPro" id="IPR006311">
    <property type="entry name" value="TAT_signal"/>
</dbReference>
<evidence type="ECO:0000256" key="1">
    <source>
        <dbReference type="SAM" id="MobiDB-lite"/>
    </source>
</evidence>
<evidence type="ECO:0000313" key="3">
    <source>
        <dbReference type="EMBL" id="MPY52452.1"/>
    </source>
</evidence>
<dbReference type="Gene3D" id="3.20.20.150">
    <property type="entry name" value="Divalent-metal-dependent TIM barrel enzymes"/>
    <property type="match status" value="1"/>
</dbReference>
<feature type="domain" description="Xylose isomerase-like TIM barrel" evidence="2">
    <location>
        <begin position="102"/>
        <end position="333"/>
    </location>
</feature>
<reference evidence="3 4" key="1">
    <citation type="submission" date="2019-09" db="EMBL/GenBank/DDBJ databases">
        <authorList>
            <person name="Duangmal K."/>
            <person name="Teo W.F.A."/>
            <person name="Lipun K."/>
        </authorList>
    </citation>
    <scope>NUCLEOTIDE SEQUENCE [LARGE SCALE GENOMIC DNA]</scope>
    <source>
        <strain evidence="3 4">K1PN6</strain>
    </source>
</reference>
<proteinExistence type="predicted"/>
<comment type="caution">
    <text evidence="3">The sequence shown here is derived from an EMBL/GenBank/DDBJ whole genome shotgun (WGS) entry which is preliminary data.</text>
</comment>
<name>A0A5N8WZG1_9ACTN</name>
<dbReference type="EMBL" id="VMNX01000137">
    <property type="protein sequence ID" value="MPY52452.1"/>
    <property type="molecule type" value="Genomic_DNA"/>
</dbReference>
<gene>
    <name evidence="3" type="ORF">FPZ41_29330</name>
</gene>
<dbReference type="InterPro" id="IPR013022">
    <property type="entry name" value="Xyl_isomerase-like_TIM-brl"/>
</dbReference>
<dbReference type="Pfam" id="PF01261">
    <property type="entry name" value="AP_endonuc_2"/>
    <property type="match status" value="1"/>
</dbReference>
<feature type="region of interest" description="Disordered" evidence="1">
    <location>
        <begin position="332"/>
        <end position="352"/>
    </location>
</feature>
<feature type="region of interest" description="Disordered" evidence="1">
    <location>
        <begin position="1"/>
        <end position="28"/>
    </location>
</feature>
<evidence type="ECO:0000313" key="4">
    <source>
        <dbReference type="Proteomes" id="UP000373149"/>
    </source>
</evidence>
<keyword evidence="3" id="KW-0413">Isomerase</keyword>
<feature type="compositionally biased region" description="Low complexity" evidence="1">
    <location>
        <begin position="1"/>
        <end position="25"/>
    </location>
</feature>
<dbReference type="InterPro" id="IPR036237">
    <property type="entry name" value="Xyl_isomerase-like_sf"/>
</dbReference>
<sequence>MNGRRTTSQTPQTPQASQGSQASRTTTRRRLLGAAGGAAVAGALGPFPGVAAAEAPHRPVGDRNADYGFGRGGDLPLSHIGIQLFTVRDLFADNELDMSGTFEMLADAGYAEFEIGGDYDGRTPAQVRKLADAHGLKIAGNHFGPRDMVQNIWYDPEERARIYEEAHTLGLKAVGTGHSYTAPRTVDGYKRMAAAFNEWGGEAVRNGFDYFYFHNHDVEFTLVDGEPLYDILLEETDPRYVKFELDLGWIEISGQSAYDYISRDPERFPLFHVKDIRWDPNGNRVAQPGTANAGKRFFFTDPGKGDLDWPKIFTALKNPAHHHFLVEHDDAGNDETADATSPRPLNPAGSANTAWTGRKYLANLEIPRRKRN</sequence>
<dbReference type="Proteomes" id="UP000373149">
    <property type="component" value="Unassembled WGS sequence"/>
</dbReference>
<keyword evidence="4" id="KW-1185">Reference proteome</keyword>
<dbReference type="AlphaFoldDB" id="A0A5N8WZG1"/>
<dbReference type="InterPro" id="IPR050312">
    <property type="entry name" value="IolE/XylAMocC-like"/>
</dbReference>